<feature type="active site" description="Cysteine persulfide intermediate" evidence="15">
    <location>
        <position position="200"/>
    </location>
</feature>
<dbReference type="InterPro" id="IPR046885">
    <property type="entry name" value="MnmA-like_C"/>
</dbReference>
<feature type="active site" description="Nucleophile" evidence="15">
    <location>
        <position position="103"/>
    </location>
</feature>
<dbReference type="PANTHER" id="PTHR11933">
    <property type="entry name" value="TRNA 5-METHYLAMINOMETHYL-2-THIOURIDYLATE -METHYLTRANSFERASE"/>
    <property type="match status" value="1"/>
</dbReference>
<dbReference type="Pfam" id="PF20258">
    <property type="entry name" value="tRNA_Me_trans_C"/>
    <property type="match status" value="1"/>
</dbReference>
<dbReference type="Proteomes" id="UP000288669">
    <property type="component" value="Unassembled WGS sequence"/>
</dbReference>
<evidence type="ECO:0000256" key="5">
    <source>
        <dbReference type="ARBA" id="ARBA00022490"/>
    </source>
</evidence>
<dbReference type="GO" id="GO:0000049">
    <property type="term" value="F:tRNA binding"/>
    <property type="evidence" value="ECO:0007669"/>
    <property type="project" value="UniProtKB-KW"/>
</dbReference>
<dbReference type="FunFam" id="2.40.30.10:FF:000023">
    <property type="entry name" value="tRNA-specific 2-thiouridylase MnmA"/>
    <property type="match status" value="1"/>
</dbReference>
<evidence type="ECO:0000256" key="2">
    <source>
        <dbReference type="ARBA" id="ARBA00006191"/>
    </source>
</evidence>
<evidence type="ECO:0000256" key="15">
    <source>
        <dbReference type="HAMAP-Rule" id="MF_00144"/>
    </source>
</evidence>
<dbReference type="HAMAP" id="MF_00144">
    <property type="entry name" value="tRNA_thiouridyl_MnmA"/>
    <property type="match status" value="1"/>
</dbReference>
<keyword evidence="9 15" id="KW-0547">Nucleotide-binding</keyword>
<sequence>MSDNSNTRVVVGMSGGVDSSVTALILKEQGYDVVGVFMKNWDDTNEYGVCTATEDYKDVAKVANQIGIPYYSVNFEKEYWDRVFQYFLDEYKLGRTPNPDVMCNKEIKFKAFLDYALQLGADYVATGHYAQVEKDENGFVHMLRGIDQNKDQTYFLSQLSQEQLSKTMFPLGGMEKPEVRAIAEQAGLATAKKKDSTGVCFIGEKNFKEFLGHYLPAQKGKMMTLDGEVKGEHDGLMYYTIGQRQGLGIGGGGKTQEPWFVVGKELTTNTLYVGQGFHHPALYASHLEATDIHFTTDESKPKEFSCTAKFRYRQQDTAVHVVLHEGNKATVTFAEPVRAVTPGQAVVFYDGMECLGGGLIDVVYQEDKQLQYV</sequence>
<comment type="catalytic activity">
    <reaction evidence="13 15">
        <text>S-sulfanyl-L-cysteinyl-[protein] + uridine(34) in tRNA + AH2 + ATP = 2-thiouridine(34) in tRNA + L-cysteinyl-[protein] + A + AMP + diphosphate + H(+)</text>
        <dbReference type="Rhea" id="RHEA:47032"/>
        <dbReference type="Rhea" id="RHEA-COMP:10131"/>
        <dbReference type="Rhea" id="RHEA-COMP:11726"/>
        <dbReference type="Rhea" id="RHEA-COMP:11727"/>
        <dbReference type="Rhea" id="RHEA-COMP:11728"/>
        <dbReference type="ChEBI" id="CHEBI:13193"/>
        <dbReference type="ChEBI" id="CHEBI:15378"/>
        <dbReference type="ChEBI" id="CHEBI:17499"/>
        <dbReference type="ChEBI" id="CHEBI:29950"/>
        <dbReference type="ChEBI" id="CHEBI:30616"/>
        <dbReference type="ChEBI" id="CHEBI:33019"/>
        <dbReference type="ChEBI" id="CHEBI:61963"/>
        <dbReference type="ChEBI" id="CHEBI:65315"/>
        <dbReference type="ChEBI" id="CHEBI:87170"/>
        <dbReference type="ChEBI" id="CHEBI:456215"/>
        <dbReference type="EC" id="2.8.1.13"/>
    </reaction>
</comment>
<evidence type="ECO:0000256" key="11">
    <source>
        <dbReference type="ARBA" id="ARBA00022884"/>
    </source>
</evidence>
<gene>
    <name evidence="15" type="primary">mnmA</name>
    <name evidence="18" type="ORF">CBF30_00570</name>
</gene>
<dbReference type="Gene3D" id="3.40.50.620">
    <property type="entry name" value="HUPs"/>
    <property type="match status" value="1"/>
</dbReference>
<evidence type="ECO:0000256" key="3">
    <source>
        <dbReference type="ARBA" id="ARBA00011949"/>
    </source>
</evidence>
<dbReference type="AlphaFoldDB" id="A0A430AIM4"/>
<dbReference type="Gene3D" id="2.30.30.280">
    <property type="entry name" value="Adenine nucleotide alpha hydrolases-like domains"/>
    <property type="match status" value="1"/>
</dbReference>
<feature type="region of interest" description="Interaction with tRNA" evidence="15">
    <location>
        <begin position="311"/>
        <end position="312"/>
    </location>
</feature>
<keyword evidence="8 15" id="KW-0819">tRNA processing</keyword>
<evidence type="ECO:0000256" key="1">
    <source>
        <dbReference type="ARBA" id="ARBA00004496"/>
    </source>
</evidence>
<comment type="similarity">
    <text evidence="2 15">Belongs to the MnmA/TRMU family.</text>
</comment>
<keyword evidence="12 15" id="KW-1015">Disulfide bond</keyword>
<feature type="domain" description="tRNA-specific 2-thiouridylase MnmA-like C-terminal" evidence="16">
    <location>
        <begin position="286"/>
        <end position="360"/>
    </location>
</feature>
<evidence type="ECO:0000256" key="14">
    <source>
        <dbReference type="ARBA" id="ARBA00056575"/>
    </source>
</evidence>
<evidence type="ECO:0000313" key="18">
    <source>
        <dbReference type="EMBL" id="RSU07767.1"/>
    </source>
</evidence>
<protein>
    <recommendedName>
        <fullName evidence="4 15">tRNA-specific 2-thiouridylase MnmA</fullName>
        <ecNumber evidence="3 15">2.8.1.13</ecNumber>
    </recommendedName>
</protein>
<evidence type="ECO:0000313" key="19">
    <source>
        <dbReference type="Proteomes" id="UP000288669"/>
    </source>
</evidence>
<evidence type="ECO:0000256" key="12">
    <source>
        <dbReference type="ARBA" id="ARBA00023157"/>
    </source>
</evidence>
<dbReference type="EC" id="2.8.1.13" evidence="3 15"/>
<keyword evidence="5 15" id="KW-0963">Cytoplasm</keyword>
<dbReference type="OrthoDB" id="9800696at2"/>
<dbReference type="CDD" id="cd01998">
    <property type="entry name" value="MnmA_TRMU-like"/>
    <property type="match status" value="1"/>
</dbReference>
<dbReference type="NCBIfam" id="TIGR00420">
    <property type="entry name" value="trmU"/>
    <property type="match status" value="1"/>
</dbReference>
<dbReference type="FunFam" id="3.40.50.620:FF:000004">
    <property type="entry name" value="tRNA-specific 2-thiouridylase MnmA"/>
    <property type="match status" value="1"/>
</dbReference>
<comment type="function">
    <text evidence="14 15">Catalyzes the 2-thiolation of uridine at the wobble position (U34) of tRNA, leading to the formation of s(2)U34.</text>
</comment>
<feature type="binding site" evidence="15">
    <location>
        <position position="38"/>
    </location>
    <ligand>
        <name>ATP</name>
        <dbReference type="ChEBI" id="CHEBI:30616"/>
    </ligand>
</feature>
<dbReference type="PANTHER" id="PTHR11933:SF5">
    <property type="entry name" value="MITOCHONDRIAL TRNA-SPECIFIC 2-THIOURIDYLASE 1"/>
    <property type="match status" value="1"/>
</dbReference>
<evidence type="ECO:0000256" key="10">
    <source>
        <dbReference type="ARBA" id="ARBA00022840"/>
    </source>
</evidence>
<dbReference type="EMBL" id="NGJZ01000001">
    <property type="protein sequence ID" value="RSU07767.1"/>
    <property type="molecule type" value="Genomic_DNA"/>
</dbReference>
<feature type="binding site" evidence="15">
    <location>
        <position position="127"/>
    </location>
    <ligand>
        <name>ATP</name>
        <dbReference type="ChEBI" id="CHEBI:30616"/>
    </ligand>
</feature>
<keyword evidence="10 15" id="KW-0067">ATP-binding</keyword>
<dbReference type="Pfam" id="PF20259">
    <property type="entry name" value="tRNA_Me_trans_M"/>
    <property type="match status" value="1"/>
</dbReference>
<keyword evidence="7 15" id="KW-0808">Transferase</keyword>
<keyword evidence="11 15" id="KW-0694">RNA-binding</keyword>
<feature type="site" description="Interaction with tRNA" evidence="15">
    <location>
        <position position="128"/>
    </location>
</feature>
<comment type="caution">
    <text evidence="18">The sequence shown here is derived from an EMBL/GenBank/DDBJ whole genome shotgun (WGS) entry which is preliminary data.</text>
</comment>
<evidence type="ECO:0000256" key="6">
    <source>
        <dbReference type="ARBA" id="ARBA00022555"/>
    </source>
</evidence>
<comment type="subcellular location">
    <subcellularLocation>
        <location evidence="1 15">Cytoplasm</location>
    </subcellularLocation>
</comment>
<organism evidence="18 19">
    <name type="scientific">Vagococcus entomophilus</name>
    <dbReference type="NCBI Taxonomy" id="1160095"/>
    <lineage>
        <taxon>Bacteria</taxon>
        <taxon>Bacillati</taxon>
        <taxon>Bacillota</taxon>
        <taxon>Bacilli</taxon>
        <taxon>Lactobacillales</taxon>
        <taxon>Enterococcaceae</taxon>
        <taxon>Vagococcus</taxon>
    </lineage>
</organism>
<feature type="disulfide bond" description="Alternate" evidence="15">
    <location>
        <begin position="103"/>
        <end position="200"/>
    </location>
</feature>
<dbReference type="FunFam" id="2.30.30.280:FF:000001">
    <property type="entry name" value="tRNA-specific 2-thiouridylase MnmA"/>
    <property type="match status" value="1"/>
</dbReference>
<evidence type="ECO:0000259" key="17">
    <source>
        <dbReference type="Pfam" id="PF20259"/>
    </source>
</evidence>
<dbReference type="SUPFAM" id="SSF52402">
    <property type="entry name" value="Adenine nucleotide alpha hydrolases-like"/>
    <property type="match status" value="1"/>
</dbReference>
<feature type="region of interest" description="Interaction with tRNA" evidence="15">
    <location>
        <begin position="150"/>
        <end position="152"/>
    </location>
</feature>
<evidence type="ECO:0000256" key="8">
    <source>
        <dbReference type="ARBA" id="ARBA00022694"/>
    </source>
</evidence>
<keyword evidence="19" id="KW-1185">Reference proteome</keyword>
<keyword evidence="6 15" id="KW-0820">tRNA-binding</keyword>
<dbReference type="GO" id="GO:0002143">
    <property type="term" value="P:tRNA wobble position uridine thiolation"/>
    <property type="evidence" value="ECO:0007669"/>
    <property type="project" value="TreeGrafter"/>
</dbReference>
<dbReference type="Gene3D" id="2.40.30.10">
    <property type="entry name" value="Translation factors"/>
    <property type="match status" value="1"/>
</dbReference>
<dbReference type="GO" id="GO:0005737">
    <property type="term" value="C:cytoplasm"/>
    <property type="evidence" value="ECO:0007669"/>
    <property type="project" value="UniProtKB-SubCell"/>
</dbReference>
<feature type="domain" description="tRNA-specific 2-thiouridylase MnmA-like central" evidence="17">
    <location>
        <begin position="208"/>
        <end position="275"/>
    </location>
</feature>
<evidence type="ECO:0000256" key="13">
    <source>
        <dbReference type="ARBA" id="ARBA00051542"/>
    </source>
</evidence>
<evidence type="ECO:0000256" key="9">
    <source>
        <dbReference type="ARBA" id="ARBA00022741"/>
    </source>
</evidence>
<dbReference type="InterPro" id="IPR046884">
    <property type="entry name" value="MnmA-like_central"/>
</dbReference>
<dbReference type="Pfam" id="PF03054">
    <property type="entry name" value="tRNA_Me_trans"/>
    <property type="match status" value="1"/>
</dbReference>
<proteinExistence type="inferred from homology"/>
<dbReference type="InterPro" id="IPR004506">
    <property type="entry name" value="MnmA-like"/>
</dbReference>
<reference evidence="18 19" key="1">
    <citation type="submission" date="2017-05" db="EMBL/GenBank/DDBJ databases">
        <title>Vagococcus spp. assemblies.</title>
        <authorList>
            <person name="Gulvik C.A."/>
        </authorList>
    </citation>
    <scope>NUCLEOTIDE SEQUENCE [LARGE SCALE GENOMIC DNA]</scope>
    <source>
        <strain evidence="18 19">DSM 24756</strain>
    </source>
</reference>
<dbReference type="InterPro" id="IPR014729">
    <property type="entry name" value="Rossmann-like_a/b/a_fold"/>
</dbReference>
<feature type="site" description="Interaction with tRNA" evidence="15">
    <location>
        <position position="344"/>
    </location>
</feature>
<feature type="region of interest" description="Interaction with target base in tRNA" evidence="15">
    <location>
        <begin position="98"/>
        <end position="100"/>
    </location>
</feature>
<dbReference type="RefSeq" id="WP_126821706.1">
    <property type="nucleotide sequence ID" value="NZ_JBHLWU010000001.1"/>
</dbReference>
<name>A0A430AIM4_9ENTE</name>
<evidence type="ECO:0000256" key="7">
    <source>
        <dbReference type="ARBA" id="ARBA00022679"/>
    </source>
</evidence>
<evidence type="ECO:0000259" key="16">
    <source>
        <dbReference type="Pfam" id="PF20258"/>
    </source>
</evidence>
<dbReference type="NCBIfam" id="NF001138">
    <property type="entry name" value="PRK00143.1"/>
    <property type="match status" value="1"/>
</dbReference>
<dbReference type="InterPro" id="IPR023382">
    <property type="entry name" value="MnmA-like_central_sf"/>
</dbReference>
<dbReference type="GO" id="GO:0005524">
    <property type="term" value="F:ATP binding"/>
    <property type="evidence" value="ECO:0007669"/>
    <property type="project" value="UniProtKB-KW"/>
</dbReference>
<dbReference type="GO" id="GO:0103016">
    <property type="term" value="F:tRNA-uridine 2-sulfurtransferase activity"/>
    <property type="evidence" value="ECO:0007669"/>
    <property type="project" value="UniProtKB-EC"/>
</dbReference>
<evidence type="ECO:0000256" key="4">
    <source>
        <dbReference type="ARBA" id="ARBA00013805"/>
    </source>
</evidence>
<feature type="binding site" evidence="15">
    <location>
        <begin position="12"/>
        <end position="19"/>
    </location>
    <ligand>
        <name>ATP</name>
        <dbReference type="ChEBI" id="CHEBI:30616"/>
    </ligand>
</feature>
<accession>A0A430AIM4</accession>